<evidence type="ECO:0000313" key="2">
    <source>
        <dbReference type="EMBL" id="SFK11915.1"/>
    </source>
</evidence>
<proteinExistence type="predicted"/>
<dbReference type="Proteomes" id="UP000198635">
    <property type="component" value="Unassembled WGS sequence"/>
</dbReference>
<evidence type="ECO:0000256" key="1">
    <source>
        <dbReference type="SAM" id="Phobius"/>
    </source>
</evidence>
<dbReference type="EMBL" id="FORX01000014">
    <property type="protein sequence ID" value="SFK11915.1"/>
    <property type="molecule type" value="Genomic_DNA"/>
</dbReference>
<keyword evidence="1" id="KW-1133">Transmembrane helix</keyword>
<accession>A0A1I3WWQ9</accession>
<name>A0A1I3WWQ9_9BACT</name>
<feature type="transmembrane region" description="Helical" evidence="1">
    <location>
        <begin position="12"/>
        <end position="33"/>
    </location>
</feature>
<reference evidence="3" key="1">
    <citation type="submission" date="2016-10" db="EMBL/GenBank/DDBJ databases">
        <authorList>
            <person name="Varghese N."/>
            <person name="Submissions S."/>
        </authorList>
    </citation>
    <scope>NUCLEOTIDE SEQUENCE [LARGE SCALE GENOMIC DNA]</scope>
    <source>
        <strain evidence="3">DSM 5918</strain>
    </source>
</reference>
<protein>
    <submittedName>
        <fullName evidence="2">Methyl-accepting chemotaxis protein</fullName>
    </submittedName>
</protein>
<gene>
    <name evidence="2" type="ORF">SAMN04488082_114101</name>
</gene>
<evidence type="ECO:0000313" key="3">
    <source>
        <dbReference type="Proteomes" id="UP000198635"/>
    </source>
</evidence>
<sequence>MGKKFGFQIKLSVVTIAIVLVTVLCTSLSQMFMTRNDVLRQGRDGLSSISSTLVESVPLQHARLQKRSSSIEIS</sequence>
<keyword evidence="3" id="KW-1185">Reference proteome</keyword>
<dbReference type="STRING" id="52560.SAMN04488082_114101"/>
<organism evidence="2 3">
    <name type="scientific">Desulfomicrobium apsheronum</name>
    <dbReference type="NCBI Taxonomy" id="52560"/>
    <lineage>
        <taxon>Bacteria</taxon>
        <taxon>Pseudomonadati</taxon>
        <taxon>Thermodesulfobacteriota</taxon>
        <taxon>Desulfovibrionia</taxon>
        <taxon>Desulfovibrionales</taxon>
        <taxon>Desulfomicrobiaceae</taxon>
        <taxon>Desulfomicrobium</taxon>
    </lineage>
</organism>
<keyword evidence="1" id="KW-0812">Transmembrane</keyword>
<dbReference type="RefSeq" id="WP_092376620.1">
    <property type="nucleotide sequence ID" value="NZ_FORX01000014.1"/>
</dbReference>
<keyword evidence="1" id="KW-0472">Membrane</keyword>
<dbReference type="AlphaFoldDB" id="A0A1I3WWQ9"/>